<evidence type="ECO:0000313" key="10">
    <source>
        <dbReference type="Proteomes" id="UP000253061"/>
    </source>
</evidence>
<protein>
    <recommendedName>
        <fullName evidence="7">TRAP transporter small permease protein</fullName>
    </recommendedName>
</protein>
<evidence type="ECO:0000256" key="5">
    <source>
        <dbReference type="ARBA" id="ARBA00022989"/>
    </source>
</evidence>
<dbReference type="InterPro" id="IPR055348">
    <property type="entry name" value="DctQ"/>
</dbReference>
<gene>
    <name evidence="9" type="ORF">TH6_11440</name>
</gene>
<comment type="subcellular location">
    <subcellularLocation>
        <location evidence="7">Cell inner membrane</location>
        <topology evidence="7">Multi-pass membrane protein</topology>
    </subcellularLocation>
    <subcellularLocation>
        <location evidence="1">Cell membrane</location>
        <topology evidence="1">Multi-pass membrane protein</topology>
    </subcellularLocation>
</comment>
<dbReference type="Proteomes" id="UP000253061">
    <property type="component" value="Unassembled WGS sequence"/>
</dbReference>
<feature type="domain" description="Tripartite ATP-independent periplasmic transporters DctQ component" evidence="8">
    <location>
        <begin position="44"/>
        <end position="174"/>
    </location>
</feature>
<keyword evidence="3" id="KW-1003">Cell membrane</keyword>
<evidence type="ECO:0000256" key="3">
    <source>
        <dbReference type="ARBA" id="ARBA00022475"/>
    </source>
</evidence>
<proteinExistence type="inferred from homology"/>
<comment type="caution">
    <text evidence="9">The sequence shown here is derived from an EMBL/GenBank/DDBJ whole genome shotgun (WGS) entry which is preliminary data.</text>
</comment>
<keyword evidence="5 7" id="KW-1133">Transmembrane helix</keyword>
<feature type="transmembrane region" description="Helical" evidence="7">
    <location>
        <begin position="110"/>
        <end position="128"/>
    </location>
</feature>
<name>A0A367VCZ3_9PROT</name>
<evidence type="ECO:0000256" key="6">
    <source>
        <dbReference type="ARBA" id="ARBA00023136"/>
    </source>
</evidence>
<evidence type="ECO:0000256" key="7">
    <source>
        <dbReference type="RuleBase" id="RU369079"/>
    </source>
</evidence>
<keyword evidence="6 7" id="KW-0472">Membrane</keyword>
<evidence type="ECO:0000256" key="2">
    <source>
        <dbReference type="ARBA" id="ARBA00022448"/>
    </source>
</evidence>
<dbReference type="RefSeq" id="WP_062955852.1">
    <property type="nucleotide sequence ID" value="NZ_JPWB01000004.1"/>
</dbReference>
<feature type="transmembrane region" description="Helical" evidence="7">
    <location>
        <begin position="148"/>
        <end position="166"/>
    </location>
</feature>
<keyword evidence="7" id="KW-0997">Cell inner membrane</keyword>
<dbReference type="GO" id="GO:0005886">
    <property type="term" value="C:plasma membrane"/>
    <property type="evidence" value="ECO:0007669"/>
    <property type="project" value="UniProtKB-SubCell"/>
</dbReference>
<evidence type="ECO:0000256" key="1">
    <source>
        <dbReference type="ARBA" id="ARBA00004651"/>
    </source>
</evidence>
<organism evidence="9 10">
    <name type="scientific">Thalassospira profundimaris</name>
    <dbReference type="NCBI Taxonomy" id="502049"/>
    <lineage>
        <taxon>Bacteria</taxon>
        <taxon>Pseudomonadati</taxon>
        <taxon>Pseudomonadota</taxon>
        <taxon>Alphaproteobacteria</taxon>
        <taxon>Rhodospirillales</taxon>
        <taxon>Thalassospiraceae</taxon>
        <taxon>Thalassospira</taxon>
    </lineage>
</organism>
<dbReference type="AlphaFoldDB" id="A0A367VCZ3"/>
<evidence type="ECO:0000313" key="9">
    <source>
        <dbReference type="EMBL" id="RCK22272.1"/>
    </source>
</evidence>
<comment type="similarity">
    <text evidence="7">Belongs to the TRAP transporter small permease family.</text>
</comment>
<accession>A0A367VCZ3</accession>
<keyword evidence="4 7" id="KW-0812">Transmembrane</keyword>
<comment type="function">
    <text evidence="7">Part of the tripartite ATP-independent periplasmic (TRAP) transport system.</text>
</comment>
<feature type="transmembrane region" description="Helical" evidence="7">
    <location>
        <begin position="30"/>
        <end position="52"/>
    </location>
</feature>
<dbReference type="GO" id="GO:0022857">
    <property type="term" value="F:transmembrane transporter activity"/>
    <property type="evidence" value="ECO:0007669"/>
    <property type="project" value="UniProtKB-UniRule"/>
</dbReference>
<evidence type="ECO:0000256" key="4">
    <source>
        <dbReference type="ARBA" id="ARBA00022692"/>
    </source>
</evidence>
<comment type="caution">
    <text evidence="7">Lacks conserved residue(s) required for the propagation of feature annotation.</text>
</comment>
<comment type="subunit">
    <text evidence="7">The complex comprises the extracytoplasmic solute receptor protein and the two transmembrane proteins.</text>
</comment>
<dbReference type="Pfam" id="PF04290">
    <property type="entry name" value="DctQ"/>
    <property type="match status" value="1"/>
</dbReference>
<evidence type="ECO:0000259" key="8">
    <source>
        <dbReference type="Pfam" id="PF04290"/>
    </source>
</evidence>
<reference evidence="9 10" key="1">
    <citation type="submission" date="2014-07" db="EMBL/GenBank/DDBJ databases">
        <title>Draft genome sequence of Thalassospira profundimaris R8-17.</title>
        <authorList>
            <person name="Lai Q."/>
            <person name="Shao Z."/>
        </authorList>
    </citation>
    <scope>NUCLEOTIDE SEQUENCE [LARGE SCALE GENOMIC DNA]</scope>
    <source>
        <strain evidence="9 10">R8-17</strain>
    </source>
</reference>
<sequence length="187" mass="20499">MSGSTRDHNGRGNLAASIQSLGQFVDRACIAAAAIAGAVIVGVAVTVTLSVLMRYIGIGGIRGDFEIVEMGCGIAAFLFLPLCQRKGNHVMVDIFSMAFPMRTRKLLDQVWEALFCLAWVIITWRVAYGLIDMYEYNDRSMLLRMPTWIVYGFALLGLGLSSLTALSNALEQFARPDPNNSQTETLK</sequence>
<keyword evidence="2 7" id="KW-0813">Transport</keyword>
<dbReference type="EMBL" id="JPWB01000004">
    <property type="protein sequence ID" value="RCK22272.1"/>
    <property type="molecule type" value="Genomic_DNA"/>
</dbReference>